<comment type="similarity">
    <text evidence="1">Belongs to the UPF0749 family.</text>
</comment>
<dbReference type="PANTHER" id="PTHR37313">
    <property type="entry name" value="UPF0749 PROTEIN RV1825"/>
    <property type="match status" value="1"/>
</dbReference>
<accession>A0A419SJF0</accession>
<keyword evidence="2" id="KW-1133">Transmembrane helix</keyword>
<sequence>MRTTSRIPFTITVISIIIGFMLAIQFNTNNKSTGAESKDMSLLRQDLQKVMEQHQRILADIVKYDQLLFEYKNPANQENSLNLMIEELERVKAFGGLAPIEGKGLLITIAEIEDPLDDAFSSLIMIYDGDLRLVVNELFGAGALAIAINDNRMTPQSSIRDVGEEIQVNTKVVRPPFEIKVIGDPEVLESAMKLKGFEEFFKVFNYSFSMKKLDKINVPAYDGKGSIRYMKPLKEGS</sequence>
<keyword evidence="2" id="KW-0472">Membrane</keyword>
<dbReference type="Proteomes" id="UP000284219">
    <property type="component" value="Unassembled WGS sequence"/>
</dbReference>
<organism evidence="3 4">
    <name type="scientific">Ammoniphilus oxalaticus</name>
    <dbReference type="NCBI Taxonomy" id="66863"/>
    <lineage>
        <taxon>Bacteria</taxon>
        <taxon>Bacillati</taxon>
        <taxon>Bacillota</taxon>
        <taxon>Bacilli</taxon>
        <taxon>Bacillales</taxon>
        <taxon>Paenibacillaceae</taxon>
        <taxon>Aneurinibacillus group</taxon>
        <taxon>Ammoniphilus</taxon>
    </lineage>
</organism>
<dbReference type="RefSeq" id="WP_120189364.1">
    <property type="nucleotide sequence ID" value="NZ_MCHY01000008.1"/>
</dbReference>
<dbReference type="EMBL" id="MCHY01000008">
    <property type="protein sequence ID" value="RKD24105.1"/>
    <property type="molecule type" value="Genomic_DNA"/>
</dbReference>
<dbReference type="InterPro" id="IPR010273">
    <property type="entry name" value="DUF881"/>
</dbReference>
<evidence type="ECO:0000256" key="1">
    <source>
        <dbReference type="ARBA" id="ARBA00009108"/>
    </source>
</evidence>
<comment type="caution">
    <text evidence="3">The sequence shown here is derived from an EMBL/GenBank/DDBJ whole genome shotgun (WGS) entry which is preliminary data.</text>
</comment>
<proteinExistence type="inferred from homology"/>
<gene>
    <name evidence="3" type="ORF">BEP19_06765</name>
</gene>
<dbReference type="OrthoDB" id="2439649at2"/>
<evidence type="ECO:0000313" key="4">
    <source>
        <dbReference type="Proteomes" id="UP000284219"/>
    </source>
</evidence>
<dbReference type="Gene3D" id="3.30.70.1880">
    <property type="entry name" value="Protein of unknown function DUF881"/>
    <property type="match status" value="1"/>
</dbReference>
<feature type="transmembrane region" description="Helical" evidence="2">
    <location>
        <begin position="7"/>
        <end position="26"/>
    </location>
</feature>
<keyword evidence="4" id="KW-1185">Reference proteome</keyword>
<dbReference type="AlphaFoldDB" id="A0A419SJF0"/>
<reference evidence="3 4" key="1">
    <citation type="submission" date="2016-08" db="EMBL/GenBank/DDBJ databases">
        <title>Novel Firmicute Genomes.</title>
        <authorList>
            <person name="Poppleton D.I."/>
            <person name="Gribaldo S."/>
        </authorList>
    </citation>
    <scope>NUCLEOTIDE SEQUENCE [LARGE SCALE GENOMIC DNA]</scope>
    <source>
        <strain evidence="3 4">RAOx-1</strain>
    </source>
</reference>
<evidence type="ECO:0000256" key="2">
    <source>
        <dbReference type="SAM" id="Phobius"/>
    </source>
</evidence>
<evidence type="ECO:0000313" key="3">
    <source>
        <dbReference type="EMBL" id="RKD24105.1"/>
    </source>
</evidence>
<keyword evidence="2" id="KW-0812">Transmembrane</keyword>
<evidence type="ECO:0008006" key="5">
    <source>
        <dbReference type="Google" id="ProtNLM"/>
    </source>
</evidence>
<protein>
    <recommendedName>
        <fullName evidence="5">DUF881 domain-containing protein</fullName>
    </recommendedName>
</protein>
<name>A0A419SJF0_9BACL</name>
<dbReference type="PANTHER" id="PTHR37313:SF2">
    <property type="entry name" value="UPF0749 PROTEIN YLXX"/>
    <property type="match status" value="1"/>
</dbReference>
<dbReference type="Pfam" id="PF05949">
    <property type="entry name" value="DUF881"/>
    <property type="match status" value="1"/>
</dbReference>